<dbReference type="PANTHER" id="PTHR33321">
    <property type="match status" value="1"/>
</dbReference>
<feature type="compositionally biased region" description="Pro residues" evidence="1">
    <location>
        <begin position="8"/>
        <end position="28"/>
    </location>
</feature>
<keyword evidence="3" id="KW-1185">Reference proteome</keyword>
<sequence>MVSHDPSQPKPTNIPPTPTEPVPLVPRPPTKIPQWVTDVMPKLDLIIEDLLCSGATQFLTSVQPVALLQEAVSGVLTELYDEETVPDHVEHICLIIKETDGVAFTCGDQTKKTIVFNARYIADIGKERTRDEVIGVIRHEVVHCFQHNAHGTAPSGLIEGIADFVRLRSDLAPPHWKRGGNPGERWDAGYEKTAYFLDWLERIKGEGTVRRINLALSKKEYHEDKFWTKVVGENVEDLWKRYAERP</sequence>
<dbReference type="AlphaFoldDB" id="A0A5N5QUU9"/>
<reference evidence="2 3" key="1">
    <citation type="journal article" date="2019" name="Fungal Biol. Biotechnol.">
        <title>Draft genome sequence of fastidious pathogen Ceratobasidium theobromae, which causes vascular-streak dieback in Theobroma cacao.</title>
        <authorList>
            <person name="Ali S.S."/>
            <person name="Asman A."/>
            <person name="Shao J."/>
            <person name="Firmansyah A.P."/>
            <person name="Susilo A.W."/>
            <person name="Rosmana A."/>
            <person name="McMahon P."/>
            <person name="Junaid M."/>
            <person name="Guest D."/>
            <person name="Kheng T.Y."/>
            <person name="Meinhardt L.W."/>
            <person name="Bailey B.A."/>
        </authorList>
    </citation>
    <scope>NUCLEOTIDE SEQUENCE [LARGE SCALE GENOMIC DNA]</scope>
    <source>
        <strain evidence="2 3">CT2</strain>
    </source>
</reference>
<dbReference type="OrthoDB" id="891726at2759"/>
<dbReference type="InterPro" id="IPR007541">
    <property type="entry name" value="Uncharacterised_BSP"/>
</dbReference>
<dbReference type="Pfam" id="PF04450">
    <property type="entry name" value="BSP"/>
    <property type="match status" value="1"/>
</dbReference>
<gene>
    <name evidence="2" type="ORF">CTheo_1223</name>
</gene>
<accession>A0A5N5QUU9</accession>
<comment type="caution">
    <text evidence="2">The sequence shown here is derived from an EMBL/GenBank/DDBJ whole genome shotgun (WGS) entry which is preliminary data.</text>
</comment>
<protein>
    <submittedName>
        <fullName evidence="2">Uncharacterized protein</fullName>
    </submittedName>
</protein>
<evidence type="ECO:0000313" key="3">
    <source>
        <dbReference type="Proteomes" id="UP000383932"/>
    </source>
</evidence>
<organism evidence="2 3">
    <name type="scientific">Ceratobasidium theobromae</name>
    <dbReference type="NCBI Taxonomy" id="1582974"/>
    <lineage>
        <taxon>Eukaryota</taxon>
        <taxon>Fungi</taxon>
        <taxon>Dikarya</taxon>
        <taxon>Basidiomycota</taxon>
        <taxon>Agaricomycotina</taxon>
        <taxon>Agaricomycetes</taxon>
        <taxon>Cantharellales</taxon>
        <taxon>Ceratobasidiaceae</taxon>
        <taxon>Ceratobasidium</taxon>
    </lineage>
</organism>
<dbReference type="Proteomes" id="UP000383932">
    <property type="component" value="Unassembled WGS sequence"/>
</dbReference>
<feature type="region of interest" description="Disordered" evidence="1">
    <location>
        <begin position="1"/>
        <end position="28"/>
    </location>
</feature>
<name>A0A5N5QUU9_9AGAM</name>
<evidence type="ECO:0000256" key="1">
    <source>
        <dbReference type="SAM" id="MobiDB-lite"/>
    </source>
</evidence>
<dbReference type="PANTHER" id="PTHR33321:SF12">
    <property type="entry name" value="PLANT BASIC SECRETORY PROTEIN (BSP) FAMILY PROTEIN"/>
    <property type="match status" value="1"/>
</dbReference>
<dbReference type="EMBL" id="SSOP01000010">
    <property type="protein sequence ID" value="KAB5595351.1"/>
    <property type="molecule type" value="Genomic_DNA"/>
</dbReference>
<evidence type="ECO:0000313" key="2">
    <source>
        <dbReference type="EMBL" id="KAB5595351.1"/>
    </source>
</evidence>
<proteinExistence type="predicted"/>